<keyword evidence="1 5" id="KW-1003">Cell membrane</keyword>
<keyword evidence="8" id="KW-1185">Reference proteome</keyword>
<evidence type="ECO:0000256" key="1">
    <source>
        <dbReference type="ARBA" id="ARBA00022475"/>
    </source>
</evidence>
<evidence type="ECO:0000313" key="8">
    <source>
        <dbReference type="Proteomes" id="UP001589748"/>
    </source>
</evidence>
<evidence type="ECO:0000313" key="7">
    <source>
        <dbReference type="EMBL" id="MFB9375525.1"/>
    </source>
</evidence>
<feature type="compositionally biased region" description="Gly residues" evidence="6">
    <location>
        <begin position="932"/>
        <end position="945"/>
    </location>
</feature>
<feature type="compositionally biased region" description="Low complexity" evidence="6">
    <location>
        <begin position="905"/>
        <end position="931"/>
    </location>
</feature>
<feature type="transmembrane region" description="Helical" evidence="5">
    <location>
        <begin position="266"/>
        <end position="285"/>
    </location>
</feature>
<proteinExistence type="inferred from homology"/>
<feature type="transmembrane region" description="Helical" evidence="5">
    <location>
        <begin position="63"/>
        <end position="87"/>
    </location>
</feature>
<keyword evidence="2 5" id="KW-0812">Transmembrane</keyword>
<feature type="transmembrane region" description="Helical" evidence="5">
    <location>
        <begin position="215"/>
        <end position="232"/>
    </location>
</feature>
<keyword evidence="3 5" id="KW-1133">Transmembrane helix</keyword>
<dbReference type="RefSeq" id="WP_380136191.1">
    <property type="nucleotide sequence ID" value="NZ_JBHLUI010000006.1"/>
</dbReference>
<evidence type="ECO:0000256" key="6">
    <source>
        <dbReference type="SAM" id="MobiDB-lite"/>
    </source>
</evidence>
<evidence type="ECO:0000256" key="4">
    <source>
        <dbReference type="ARBA" id="ARBA00023136"/>
    </source>
</evidence>
<dbReference type="PANTHER" id="PTHR39344:SF1">
    <property type="entry name" value="UPF0182 PROTEIN SLL1060"/>
    <property type="match status" value="1"/>
</dbReference>
<feature type="transmembrane region" description="Helical" evidence="5">
    <location>
        <begin position="297"/>
        <end position="317"/>
    </location>
</feature>
<comment type="similarity">
    <text evidence="5">Belongs to the UPF0182 family.</text>
</comment>
<dbReference type="PANTHER" id="PTHR39344">
    <property type="entry name" value="UPF0182 PROTEIN SLL1060"/>
    <property type="match status" value="1"/>
</dbReference>
<evidence type="ECO:0000256" key="3">
    <source>
        <dbReference type="ARBA" id="ARBA00022989"/>
    </source>
</evidence>
<evidence type="ECO:0000256" key="5">
    <source>
        <dbReference type="HAMAP-Rule" id="MF_01600"/>
    </source>
</evidence>
<feature type="region of interest" description="Disordered" evidence="6">
    <location>
        <begin position="905"/>
        <end position="948"/>
    </location>
</feature>
<name>A0ABV5LN46_9ACTN</name>
<keyword evidence="4 5" id="KW-0472">Membrane</keyword>
<dbReference type="HAMAP" id="MF_01600">
    <property type="entry name" value="UPF0182"/>
    <property type="match status" value="1"/>
</dbReference>
<dbReference type="InterPro" id="IPR005372">
    <property type="entry name" value="UPF0182"/>
</dbReference>
<dbReference type="Proteomes" id="UP001589748">
    <property type="component" value="Unassembled WGS sequence"/>
</dbReference>
<feature type="transmembrane region" description="Helical" evidence="5">
    <location>
        <begin position="169"/>
        <end position="195"/>
    </location>
</feature>
<comment type="subcellular location">
    <subcellularLocation>
        <location evidence="5">Cell membrane</location>
        <topology evidence="5">Multi-pass membrane protein</topology>
    </subcellularLocation>
</comment>
<reference evidence="7 8" key="1">
    <citation type="submission" date="2024-09" db="EMBL/GenBank/DDBJ databases">
        <authorList>
            <person name="Sun Q."/>
            <person name="Mori K."/>
        </authorList>
    </citation>
    <scope>NUCLEOTIDE SEQUENCE [LARGE SCALE GENOMIC DNA]</scope>
    <source>
        <strain evidence="7 8">TISTR 1856</strain>
    </source>
</reference>
<sequence>MSFPPRPPARPVLRRRRRGPLVPTLVVLAGLLVLALVGTRTLTDVWWFSQLDYLQTFTTRLRLQVILFVVGALLMAAAIAVSLTVGYRSRPIYAPISTEQAGLDRYRESLEPLRRLVVIALSVAAGLFGGSVAMGQWETVLLWWNREPFGRNDAQFGIDLGFYVFTLPFLTFLVGLLSAAVVLSGIAGLATHYLYGGLRLAGAGPRTTRAARIHLATLAAMFLLLRGAGYWLDRYQLMTAQTSRIDIEGVVGPSYTDVHAVLPAKAILAVVAVFVAALFIAAAVGSSWRLPAIGTGLLVFSAIAVGGIYPWAVQYFVVRPDAQARESEFIQKNIAATREAYDLADTDVRQYDAQTTVEPGQLRQDAGTIPGIRLLDPTVVSNAYRQTQQVRPYYSFPDTLDVDRYQLPGSDGQTVEQDTVIAAREIDLSGLNNSQRNWINEHLVYTHGFGLIAARGNERAADGLPSFFQQGLPTSGALGEYEQRIYFGEKSPTYSIVGGDDPIELDYPDNSPLGYAQTRYAGEGGVPVGGLGQKLAYALKFADQNILLSDQIGENSKIMYDRAPRDRVEKVAPWLTLDGDSYPAVVDGRIKWIVDAYTTSDGYPYSAITELGEATTDTLTEGSQSVQALQDRSVNYVRNSVKATVDAYDGSVTLYAWDDSDPVLRSWMKSFPGAVRPLSEISGDLMEHLRYPQDMFKVQRDVLGSYHVTDPNAFFTQQGFWRTPEDPTATVGQNQSRPAQPPYYLTLQMPGQTSTAFSLTTSYVPRSQAQGAGSGSRVLTGFAAVDADAGGESGVKKEGYGTIRLLQLPGETTVQGPEQVQANIVSDTDVGNELRLLNQGESQVVYGNLLTLPVGDGLLYVEPVYVQSRTGASYPVLRKVVAVFGNQIGFADTLDEALDQVFEGDSGAQAGDQGAPPTGTDPDTGQPPTDGGTDGNTGGNTGGGTDTTAQQDLRTALDSARTAITDSATALENGDFAAYGEAQQRLQAAVNAAVDAENRIEQAAAATPTATPEATPSASPTTPGATG</sequence>
<gene>
    <name evidence="7" type="ORF">ACFFVI_00955</name>
</gene>
<feature type="compositionally biased region" description="Low complexity" evidence="6">
    <location>
        <begin position="1003"/>
        <end position="1027"/>
    </location>
</feature>
<accession>A0ABV5LN46</accession>
<dbReference type="EMBL" id="JBHMDM010000001">
    <property type="protein sequence ID" value="MFB9375525.1"/>
    <property type="molecule type" value="Genomic_DNA"/>
</dbReference>
<feature type="region of interest" description="Disordered" evidence="6">
    <location>
        <begin position="1002"/>
        <end position="1027"/>
    </location>
</feature>
<comment type="caution">
    <text evidence="7">The sequence shown here is derived from an EMBL/GenBank/DDBJ whole genome shotgun (WGS) entry which is preliminary data.</text>
</comment>
<evidence type="ECO:0000256" key="2">
    <source>
        <dbReference type="ARBA" id="ARBA00022692"/>
    </source>
</evidence>
<protein>
    <recommendedName>
        <fullName evidence="5">UPF0182 protein ACFFVI_00955</fullName>
    </recommendedName>
</protein>
<feature type="transmembrane region" description="Helical" evidence="5">
    <location>
        <begin position="116"/>
        <end position="137"/>
    </location>
</feature>
<dbReference type="Pfam" id="PF03699">
    <property type="entry name" value="UPF0182"/>
    <property type="match status" value="1"/>
</dbReference>
<organism evidence="7 8">
    <name type="scientific">Kineococcus gynurae</name>
    <dbReference type="NCBI Taxonomy" id="452979"/>
    <lineage>
        <taxon>Bacteria</taxon>
        <taxon>Bacillati</taxon>
        <taxon>Actinomycetota</taxon>
        <taxon>Actinomycetes</taxon>
        <taxon>Kineosporiales</taxon>
        <taxon>Kineosporiaceae</taxon>
        <taxon>Kineococcus</taxon>
    </lineage>
</organism>
<feature type="transmembrane region" description="Helical" evidence="5">
    <location>
        <begin position="21"/>
        <end position="43"/>
    </location>
</feature>